<dbReference type="Pfam" id="PF00106">
    <property type="entry name" value="adh_short"/>
    <property type="match status" value="1"/>
</dbReference>
<accession>A0A2P4ZQC0</accession>
<protein>
    <submittedName>
        <fullName evidence="2">Short-chain dehydrogenase</fullName>
    </submittedName>
</protein>
<dbReference type="GO" id="GO:0016491">
    <property type="term" value="F:oxidoreductase activity"/>
    <property type="evidence" value="ECO:0007669"/>
    <property type="project" value="UniProtKB-KW"/>
</dbReference>
<gene>
    <name evidence="2" type="ORF">TGAM01_v204481</name>
</gene>
<dbReference type="SUPFAM" id="SSF51735">
    <property type="entry name" value="NAD(P)-binding Rossmann-fold domains"/>
    <property type="match status" value="1"/>
</dbReference>
<dbReference type="InterPro" id="IPR036291">
    <property type="entry name" value="NAD(P)-bd_dom_sf"/>
</dbReference>
<dbReference type="Gene3D" id="3.40.50.720">
    <property type="entry name" value="NAD(P)-binding Rossmann-like Domain"/>
    <property type="match status" value="1"/>
</dbReference>
<comment type="caution">
    <text evidence="2">The sequence shown here is derived from an EMBL/GenBank/DDBJ whole genome shotgun (WGS) entry which is preliminary data.</text>
</comment>
<dbReference type="AlphaFoldDB" id="A0A2P4ZQC0"/>
<evidence type="ECO:0000313" key="2">
    <source>
        <dbReference type="EMBL" id="PON26471.1"/>
    </source>
</evidence>
<dbReference type="GeneID" id="29987803"/>
<dbReference type="PANTHER" id="PTHR43157">
    <property type="entry name" value="PHOSPHATIDYLINOSITOL-GLYCAN BIOSYNTHESIS CLASS F PROTEIN-RELATED"/>
    <property type="match status" value="1"/>
</dbReference>
<evidence type="ECO:0000313" key="3">
    <source>
        <dbReference type="Proteomes" id="UP000054821"/>
    </source>
</evidence>
<reference evidence="2 3" key="1">
    <citation type="journal article" date="2016" name="Genome Announc.">
        <title>Draft Whole-Genome Sequence of Trichoderma gamsii T6085, a Promising Biocontrol Agent of Fusarium Head Blight on Wheat.</title>
        <authorList>
            <person name="Baroncelli R."/>
            <person name="Zapparata A."/>
            <person name="Piaggeschi G."/>
            <person name="Sarrocco S."/>
            <person name="Vannacci G."/>
        </authorList>
    </citation>
    <scope>NUCLEOTIDE SEQUENCE [LARGE SCALE GENOMIC DNA]</scope>
    <source>
        <strain evidence="2 3">T6085</strain>
    </source>
</reference>
<dbReference type="PRINTS" id="PR00081">
    <property type="entry name" value="GDHRDH"/>
</dbReference>
<dbReference type="STRING" id="398673.A0A2P4ZQC0"/>
<sequence>MAICSFLSRRSRSPPKPTPTNKMGTPEFTLAAAEKQAGRKAWAYRQFIGKTPLVDKKDAEQVAGKTAIVTGSNIGLGLETARQLLDLGVARLIMAVRTVSKGEKARENLLAGRKDFKGEIEVWEIDMLSYDSIQKFAERTKTLDRLDIAILNAGSYRAFEEFHSSTGYEDSIQVNYLSTIFLSILLLPILKEKAQTKPGRLTIVSSDTASWAKFEERKERPLLAFYKKQTDPKNWNHAERYATSKLLGQLGVSKLVEKVPSSDVVLNLVNPGLCYGTEIVRDGDGHFLGTLYRLGFRALGKPAPVGARSIVHAGVSFGEASHGQYTEDGEIRPLAALLYKPEGKEIATQLWEETLAELPSAPVQEALQAISN</sequence>
<keyword evidence="3" id="KW-1185">Reference proteome</keyword>
<dbReference type="Proteomes" id="UP000054821">
    <property type="component" value="Unassembled WGS sequence"/>
</dbReference>
<proteinExistence type="predicted"/>
<dbReference type="PANTHER" id="PTHR43157:SF31">
    <property type="entry name" value="PHOSPHATIDYLINOSITOL-GLYCAN BIOSYNTHESIS CLASS F PROTEIN"/>
    <property type="match status" value="1"/>
</dbReference>
<keyword evidence="1" id="KW-0560">Oxidoreductase</keyword>
<dbReference type="EMBL" id="JPDN02000013">
    <property type="protein sequence ID" value="PON26471.1"/>
    <property type="molecule type" value="Genomic_DNA"/>
</dbReference>
<organism evidence="2 3">
    <name type="scientific">Trichoderma gamsii</name>
    <dbReference type="NCBI Taxonomy" id="398673"/>
    <lineage>
        <taxon>Eukaryota</taxon>
        <taxon>Fungi</taxon>
        <taxon>Dikarya</taxon>
        <taxon>Ascomycota</taxon>
        <taxon>Pezizomycotina</taxon>
        <taxon>Sordariomycetes</taxon>
        <taxon>Hypocreomycetidae</taxon>
        <taxon>Hypocreales</taxon>
        <taxon>Hypocreaceae</taxon>
        <taxon>Trichoderma</taxon>
    </lineage>
</organism>
<name>A0A2P4ZQC0_9HYPO</name>
<dbReference type="InterPro" id="IPR002347">
    <property type="entry name" value="SDR_fam"/>
</dbReference>
<evidence type="ECO:0000256" key="1">
    <source>
        <dbReference type="ARBA" id="ARBA00023002"/>
    </source>
</evidence>
<dbReference type="RefSeq" id="XP_018659058.2">
    <property type="nucleotide sequence ID" value="XM_018807720.2"/>
</dbReference>